<name>A0A0P8A4S7_9HYPH</name>
<proteinExistence type="predicted"/>
<dbReference type="AlphaFoldDB" id="A0A0P8A4S7"/>
<dbReference type="EMBL" id="FMBM01000002">
    <property type="protein sequence ID" value="SCC80996.1"/>
    <property type="molecule type" value="Genomic_DNA"/>
</dbReference>
<evidence type="ECO:0000313" key="4">
    <source>
        <dbReference type="Proteomes" id="UP000050497"/>
    </source>
</evidence>
<reference evidence="3 5" key="2">
    <citation type="submission" date="2016-08" db="EMBL/GenBank/DDBJ databases">
        <authorList>
            <person name="Varghese N."/>
            <person name="Submissions Spin"/>
        </authorList>
    </citation>
    <scope>NUCLEOTIDE SEQUENCE [LARGE SCALE GENOMIC DNA]</scope>
    <source>
        <strain evidence="3 5">HL-109</strain>
    </source>
</reference>
<sequence length="148" mass="16823">MAMTQLVYYSKNTLDADDRSQLVNLREILEIARRKNGENGVTGYLIFDKAYFLQILEGDKDAVEETYRRIAGDRRHADVTLVEQRPIAQRNFSDWNMGSAMRSVDHEEIYLAHGISGSIDPTKMTGSKILSLATDLRDLEARRNRSAA</sequence>
<dbReference type="GO" id="GO:0009882">
    <property type="term" value="F:blue light photoreceptor activity"/>
    <property type="evidence" value="ECO:0007669"/>
    <property type="project" value="InterPro"/>
</dbReference>
<protein>
    <submittedName>
        <fullName evidence="2">FAD-dependent blue-light sensor</fullName>
    </submittedName>
    <submittedName>
        <fullName evidence="3">Sensors of blue-light using FAD</fullName>
    </submittedName>
</protein>
<evidence type="ECO:0000313" key="5">
    <source>
        <dbReference type="Proteomes" id="UP000182800"/>
    </source>
</evidence>
<evidence type="ECO:0000313" key="3">
    <source>
        <dbReference type="EMBL" id="SCC80996.1"/>
    </source>
</evidence>
<evidence type="ECO:0000313" key="2">
    <source>
        <dbReference type="EMBL" id="KPQ10259.1"/>
    </source>
</evidence>
<dbReference type="SUPFAM" id="SSF54975">
    <property type="entry name" value="Acylphosphatase/BLUF domain-like"/>
    <property type="match status" value="1"/>
</dbReference>
<accession>A0A0P8A4S7</accession>
<dbReference type="RefSeq" id="WP_074444786.1">
    <property type="nucleotide sequence ID" value="NZ_FMBM01000002.1"/>
</dbReference>
<keyword evidence="5" id="KW-1185">Reference proteome</keyword>
<reference evidence="2 4" key="1">
    <citation type="submission" date="2015-09" db="EMBL/GenBank/DDBJ databases">
        <title>Identification and resolution of microdiversity through metagenomic sequencing of parallel consortia.</title>
        <authorList>
            <person name="Nelson W.C."/>
            <person name="Romine M.F."/>
            <person name="Lindemann S.R."/>
        </authorList>
    </citation>
    <scope>NUCLEOTIDE SEQUENCE [LARGE SCALE GENOMIC DNA]</scope>
    <source>
        <strain evidence="2">HL-109</strain>
    </source>
</reference>
<dbReference type="GO" id="GO:0071949">
    <property type="term" value="F:FAD binding"/>
    <property type="evidence" value="ECO:0007669"/>
    <property type="project" value="InterPro"/>
</dbReference>
<dbReference type="STRING" id="1653334.GA0071312_1926"/>
<dbReference type="InterPro" id="IPR007024">
    <property type="entry name" value="BLUF_domain"/>
</dbReference>
<dbReference type="OrthoDB" id="196105at2"/>
<dbReference type="Proteomes" id="UP000182800">
    <property type="component" value="Unassembled WGS sequence"/>
</dbReference>
<dbReference type="SMART" id="SM01034">
    <property type="entry name" value="BLUF"/>
    <property type="match status" value="1"/>
</dbReference>
<dbReference type="InterPro" id="IPR036046">
    <property type="entry name" value="Acylphosphatase-like_dom_sf"/>
</dbReference>
<gene>
    <name evidence="3" type="ORF">GA0071312_1926</name>
    <name evidence="2" type="ORF">HLUCCO17_11715</name>
</gene>
<dbReference type="Gene3D" id="3.30.70.100">
    <property type="match status" value="1"/>
</dbReference>
<evidence type="ECO:0000259" key="1">
    <source>
        <dbReference type="PROSITE" id="PS50925"/>
    </source>
</evidence>
<dbReference type="EMBL" id="LJSX01000017">
    <property type="protein sequence ID" value="KPQ10259.1"/>
    <property type="molecule type" value="Genomic_DNA"/>
</dbReference>
<feature type="domain" description="BLUF" evidence="1">
    <location>
        <begin position="3"/>
        <end position="98"/>
    </location>
</feature>
<comment type="caution">
    <text evidence="2">The sequence shown here is derived from an EMBL/GenBank/DDBJ whole genome shotgun (WGS) entry which is preliminary data.</text>
</comment>
<dbReference type="Pfam" id="PF04940">
    <property type="entry name" value="BLUF"/>
    <property type="match status" value="1"/>
</dbReference>
<organism evidence="2 4">
    <name type="scientific">Saliniramus fredricksonii</name>
    <dbReference type="NCBI Taxonomy" id="1653334"/>
    <lineage>
        <taxon>Bacteria</taxon>
        <taxon>Pseudomonadati</taxon>
        <taxon>Pseudomonadota</taxon>
        <taxon>Alphaproteobacteria</taxon>
        <taxon>Hyphomicrobiales</taxon>
        <taxon>Salinarimonadaceae</taxon>
        <taxon>Saliniramus</taxon>
    </lineage>
</organism>
<dbReference type="Proteomes" id="UP000050497">
    <property type="component" value="Unassembled WGS sequence"/>
</dbReference>
<dbReference type="PROSITE" id="PS50925">
    <property type="entry name" value="BLUF"/>
    <property type="match status" value="1"/>
</dbReference>